<reference evidence="2 3" key="1">
    <citation type="submission" date="2021-06" db="EMBL/GenBank/DDBJ databases">
        <authorList>
            <person name="Kallberg Y."/>
            <person name="Tangrot J."/>
            <person name="Rosling A."/>
        </authorList>
    </citation>
    <scope>NUCLEOTIDE SEQUENCE [LARGE SCALE GENOMIC DNA]</scope>
    <source>
        <strain evidence="2 3">120-4 pot B 10/14</strain>
    </source>
</reference>
<evidence type="ECO:0000313" key="2">
    <source>
        <dbReference type="EMBL" id="CAG8773481.1"/>
    </source>
</evidence>
<protein>
    <submittedName>
        <fullName evidence="2">12027_t:CDS:1</fullName>
    </submittedName>
</protein>
<organism evidence="2 3">
    <name type="scientific">Gigaspora margarita</name>
    <dbReference type="NCBI Taxonomy" id="4874"/>
    <lineage>
        <taxon>Eukaryota</taxon>
        <taxon>Fungi</taxon>
        <taxon>Fungi incertae sedis</taxon>
        <taxon>Mucoromycota</taxon>
        <taxon>Glomeromycotina</taxon>
        <taxon>Glomeromycetes</taxon>
        <taxon>Diversisporales</taxon>
        <taxon>Gigasporaceae</taxon>
        <taxon>Gigaspora</taxon>
    </lineage>
</organism>
<feature type="region of interest" description="Disordered" evidence="1">
    <location>
        <begin position="119"/>
        <end position="138"/>
    </location>
</feature>
<dbReference type="Proteomes" id="UP000789901">
    <property type="component" value="Unassembled WGS sequence"/>
</dbReference>
<accession>A0ABN7VJ69</accession>
<gene>
    <name evidence="2" type="ORF">GMARGA_LOCUS18799</name>
</gene>
<dbReference type="EMBL" id="CAJVQB010015264">
    <property type="protein sequence ID" value="CAG8773481.1"/>
    <property type="molecule type" value="Genomic_DNA"/>
</dbReference>
<feature type="non-terminal residue" evidence="2">
    <location>
        <position position="1"/>
    </location>
</feature>
<sequence>GYLYTTRNQRNEIITRRKWASSPDPSNQSMTSSVAEIKTDLHQLLQSAVIDIKFSPKNPYLVQQQSVDSHEWTQVIDNDPYKENDTTIEVDNNTPLKQLIDNYQKYAHNNPYALNENNEEGVKELDKHTRSKREREKKDQMEMASNIMINRKDATGETETKKMSYSEAKTVGIDTKKKIPDIIDLIQEQITQTVGSGNEVILSITDYKKVNEMIKILKETFEFNNIPTHLLQLPELERPN</sequence>
<name>A0ABN7VJ69_GIGMA</name>
<keyword evidence="3" id="KW-1185">Reference proteome</keyword>
<proteinExistence type="predicted"/>
<evidence type="ECO:0000256" key="1">
    <source>
        <dbReference type="SAM" id="MobiDB-lite"/>
    </source>
</evidence>
<evidence type="ECO:0000313" key="3">
    <source>
        <dbReference type="Proteomes" id="UP000789901"/>
    </source>
</evidence>
<comment type="caution">
    <text evidence="2">The sequence shown here is derived from an EMBL/GenBank/DDBJ whole genome shotgun (WGS) entry which is preliminary data.</text>
</comment>
<feature type="compositionally biased region" description="Basic and acidic residues" evidence="1">
    <location>
        <begin position="120"/>
        <end position="138"/>
    </location>
</feature>